<protein>
    <submittedName>
        <fullName evidence="1">Uncharacterized protein</fullName>
    </submittedName>
</protein>
<reference evidence="1" key="2">
    <citation type="journal article" date="2015" name="Fish Shellfish Immunol.">
        <title>Early steps in the European eel (Anguilla anguilla)-Vibrio vulnificus interaction in the gills: Role of the RtxA13 toxin.</title>
        <authorList>
            <person name="Callol A."/>
            <person name="Pajuelo D."/>
            <person name="Ebbesson L."/>
            <person name="Teles M."/>
            <person name="MacKenzie S."/>
            <person name="Amaro C."/>
        </authorList>
    </citation>
    <scope>NUCLEOTIDE SEQUENCE</scope>
</reference>
<dbReference type="AlphaFoldDB" id="A0A0E9XFB2"/>
<reference evidence="1" key="1">
    <citation type="submission" date="2014-11" db="EMBL/GenBank/DDBJ databases">
        <authorList>
            <person name="Amaro Gonzalez C."/>
        </authorList>
    </citation>
    <scope>NUCLEOTIDE SEQUENCE</scope>
</reference>
<dbReference type="EMBL" id="GBXM01008219">
    <property type="protein sequence ID" value="JAI00359.1"/>
    <property type="molecule type" value="Transcribed_RNA"/>
</dbReference>
<proteinExistence type="predicted"/>
<evidence type="ECO:0000313" key="1">
    <source>
        <dbReference type="EMBL" id="JAI00359.1"/>
    </source>
</evidence>
<sequence>MRMAALYTNLFTPKGRWIYVTYIQIRGLLACPCRQDTDGRAGLRDTPLTGLFACLSSLGRLLVSSDCLVFRLHVWV</sequence>
<organism evidence="1">
    <name type="scientific">Anguilla anguilla</name>
    <name type="common">European freshwater eel</name>
    <name type="synonym">Muraena anguilla</name>
    <dbReference type="NCBI Taxonomy" id="7936"/>
    <lineage>
        <taxon>Eukaryota</taxon>
        <taxon>Metazoa</taxon>
        <taxon>Chordata</taxon>
        <taxon>Craniata</taxon>
        <taxon>Vertebrata</taxon>
        <taxon>Euteleostomi</taxon>
        <taxon>Actinopterygii</taxon>
        <taxon>Neopterygii</taxon>
        <taxon>Teleostei</taxon>
        <taxon>Anguilliformes</taxon>
        <taxon>Anguillidae</taxon>
        <taxon>Anguilla</taxon>
    </lineage>
</organism>
<name>A0A0E9XFB2_ANGAN</name>
<accession>A0A0E9XFB2</accession>